<name>A0A2N1JAG5_9BASI</name>
<keyword evidence="4" id="KW-1185">Reference proteome</keyword>
<evidence type="ECO:0000256" key="1">
    <source>
        <dbReference type="SAM" id="MobiDB-lite"/>
    </source>
</evidence>
<evidence type="ECO:0000313" key="3">
    <source>
        <dbReference type="EMBL" id="PKI83492.1"/>
    </source>
</evidence>
<dbReference type="EMBL" id="KZ454991">
    <property type="protein sequence ID" value="PKI83492.1"/>
    <property type="molecule type" value="Genomic_DNA"/>
</dbReference>
<dbReference type="InterPro" id="IPR000198">
    <property type="entry name" value="RhoGAP_dom"/>
</dbReference>
<dbReference type="InterPro" id="IPR039767">
    <property type="entry name" value="RALBP1"/>
</dbReference>
<reference evidence="3 4" key="1">
    <citation type="submission" date="2017-10" db="EMBL/GenBank/DDBJ databases">
        <title>A novel species of cold-tolerant Malassezia isolated from bats.</title>
        <authorList>
            <person name="Lorch J.M."/>
            <person name="Palmer J.M."/>
            <person name="Vanderwolf K.J."/>
            <person name="Schmidt K.Z."/>
            <person name="Verant M.L."/>
            <person name="Weller T.J."/>
            <person name="Blehert D.S."/>
        </authorList>
    </citation>
    <scope>NUCLEOTIDE SEQUENCE [LARGE SCALE GENOMIC DNA]</scope>
    <source>
        <strain evidence="3 4">NWHC:44797-103</strain>
    </source>
</reference>
<dbReference type="AlphaFoldDB" id="A0A2N1JAG5"/>
<feature type="region of interest" description="Disordered" evidence="1">
    <location>
        <begin position="616"/>
        <end position="658"/>
    </location>
</feature>
<dbReference type="STRING" id="2020962.A0A2N1JAG5"/>
<dbReference type="Gene3D" id="1.10.555.10">
    <property type="entry name" value="Rho GTPase activation protein"/>
    <property type="match status" value="1"/>
</dbReference>
<dbReference type="SMART" id="SM00324">
    <property type="entry name" value="RhoGAP"/>
    <property type="match status" value="1"/>
</dbReference>
<dbReference type="PANTHER" id="PTHR12783:SF5">
    <property type="entry name" value="RALA-BINDING PROTEIN 1"/>
    <property type="match status" value="1"/>
</dbReference>
<dbReference type="GO" id="GO:0005096">
    <property type="term" value="F:GTPase activator activity"/>
    <property type="evidence" value="ECO:0007669"/>
    <property type="project" value="InterPro"/>
</dbReference>
<feature type="region of interest" description="Disordered" evidence="1">
    <location>
        <begin position="93"/>
        <end position="135"/>
    </location>
</feature>
<feature type="compositionally biased region" description="Basic and acidic residues" evidence="1">
    <location>
        <begin position="627"/>
        <end position="638"/>
    </location>
</feature>
<dbReference type="InterPro" id="IPR008936">
    <property type="entry name" value="Rho_GTPase_activation_prot"/>
</dbReference>
<proteinExistence type="predicted"/>
<feature type="region of interest" description="Disordered" evidence="1">
    <location>
        <begin position="1"/>
        <end position="22"/>
    </location>
</feature>
<dbReference type="CDD" id="cd00159">
    <property type="entry name" value="RhoGAP"/>
    <property type="match status" value="1"/>
</dbReference>
<dbReference type="PANTHER" id="PTHR12783">
    <property type="entry name" value="RALA BINDING PROTEIN 1 RALBP1"/>
    <property type="match status" value="1"/>
</dbReference>
<feature type="compositionally biased region" description="Low complexity" evidence="1">
    <location>
        <begin position="95"/>
        <end position="115"/>
    </location>
</feature>
<dbReference type="Pfam" id="PF00620">
    <property type="entry name" value="RhoGAP"/>
    <property type="match status" value="1"/>
</dbReference>
<sequence>MGPIQLADEAPHDAETASVHSHALETPAEPLEDAWCPGVRVPSSAESYVSTPVSATVPVLPPVTTEPFSPIESVATPETFAASLFVTPFEDAEASPLQSPLPDTSQSSPSSPLFLPKDDALPHARIPPIAPTKEARASLTSIPRSMSAAEMPALAPGTPVQDAQSEQESMFGTIGKRGMEMMRNLRHRKGHAAWSPRLDTIKTDAKRRSFFVPSLGSFSREASKAPQTPTQVWLDWLESSPASPAPSLYQSATSRTILKGLRPSSVLSNSASMQSLRIPQRVPSRTADAPQPLFGMPLRKAVAISRLDAPIMPDTVASLGAYPPEASDAERPALLHRADAQEKCLPRIVARCMQSLEKWGVEEEGIYRISGRSSHSSRLRALWEIPSVDLNLAEISPADLDVHSVCSVLKMYLRELPECLVPTDVRAEFDKVCAELPVAEQLRVGQADLEARMDALRLSGTNAAEMATQRLSSCMRRIPYSQWYLLREISLHLGLLMDSATVSSTKMPLSNLTLVLAPTLQVSGPMLMTLVQFRDILFSEETRPGTDPVLVHANEVATPPLPPTQNELAAALDAAAQSPLDTSESDTQSLRAQPAVQLASFPALGLGKLVHPEALAEQGSASVVPSPREDVDADRFTDAENDELGTDETMPIPTDGLQ</sequence>
<evidence type="ECO:0000259" key="2">
    <source>
        <dbReference type="PROSITE" id="PS50238"/>
    </source>
</evidence>
<dbReference type="OrthoDB" id="185175at2759"/>
<accession>A0A2N1JAG5</accession>
<organism evidence="3 4">
    <name type="scientific">Malassezia vespertilionis</name>
    <dbReference type="NCBI Taxonomy" id="2020962"/>
    <lineage>
        <taxon>Eukaryota</taxon>
        <taxon>Fungi</taxon>
        <taxon>Dikarya</taxon>
        <taxon>Basidiomycota</taxon>
        <taxon>Ustilaginomycotina</taxon>
        <taxon>Malasseziomycetes</taxon>
        <taxon>Malasseziales</taxon>
        <taxon>Malasseziaceae</taxon>
        <taxon>Malassezia</taxon>
    </lineage>
</organism>
<protein>
    <recommendedName>
        <fullName evidence="2">Rho-GAP domain-containing protein</fullName>
    </recommendedName>
</protein>
<dbReference type="GO" id="GO:0007264">
    <property type="term" value="P:small GTPase-mediated signal transduction"/>
    <property type="evidence" value="ECO:0007669"/>
    <property type="project" value="InterPro"/>
</dbReference>
<feature type="domain" description="Rho-GAP" evidence="2">
    <location>
        <begin position="332"/>
        <end position="557"/>
    </location>
</feature>
<evidence type="ECO:0000313" key="4">
    <source>
        <dbReference type="Proteomes" id="UP000232875"/>
    </source>
</evidence>
<dbReference type="Proteomes" id="UP000232875">
    <property type="component" value="Unassembled WGS sequence"/>
</dbReference>
<dbReference type="SUPFAM" id="SSF48350">
    <property type="entry name" value="GTPase activation domain, GAP"/>
    <property type="match status" value="1"/>
</dbReference>
<dbReference type="GO" id="GO:0031267">
    <property type="term" value="F:small GTPase binding"/>
    <property type="evidence" value="ECO:0007669"/>
    <property type="project" value="InterPro"/>
</dbReference>
<gene>
    <name evidence="3" type="ORF">MVES_002647</name>
</gene>
<dbReference type="PROSITE" id="PS50238">
    <property type="entry name" value="RHOGAP"/>
    <property type="match status" value="1"/>
</dbReference>